<comment type="caution">
    <text evidence="21">The sequence shown here is derived from an EMBL/GenBank/DDBJ whole genome shotgun (WGS) entry which is preliminary data.</text>
</comment>
<evidence type="ECO:0000256" key="3">
    <source>
        <dbReference type="ARBA" id="ARBA00022448"/>
    </source>
</evidence>
<dbReference type="InterPro" id="IPR010917">
    <property type="entry name" value="TonB_rcpt_CS"/>
</dbReference>
<dbReference type="InterPro" id="IPR012910">
    <property type="entry name" value="Plug_dom"/>
</dbReference>
<evidence type="ECO:0000256" key="4">
    <source>
        <dbReference type="ARBA" id="ARBA00022452"/>
    </source>
</evidence>
<dbReference type="InterPro" id="IPR036942">
    <property type="entry name" value="Beta-barrel_TonB_sf"/>
</dbReference>
<dbReference type="GO" id="GO:0009279">
    <property type="term" value="C:cell outer membrane"/>
    <property type="evidence" value="ECO:0007669"/>
    <property type="project" value="UniProtKB-SubCell"/>
</dbReference>
<dbReference type="GO" id="GO:0015344">
    <property type="term" value="F:siderophore uptake transmembrane transporter activity"/>
    <property type="evidence" value="ECO:0007669"/>
    <property type="project" value="TreeGrafter"/>
</dbReference>
<keyword evidence="9" id="KW-0406">Ion transport</keyword>
<reference evidence="21 22" key="1">
    <citation type="submission" date="2019-03" db="EMBL/GenBank/DDBJ databases">
        <title>Genomic Encyclopedia of Type Strains, Phase IV (KMG-IV): sequencing the most valuable type-strain genomes for metagenomic binning, comparative biology and taxonomic classification.</title>
        <authorList>
            <person name="Goeker M."/>
        </authorList>
    </citation>
    <scope>NUCLEOTIDE SEQUENCE [LARGE SCALE GENOMIC DNA]</scope>
    <source>
        <strain evidence="21 22">DSM 12121</strain>
    </source>
</reference>
<keyword evidence="12 21" id="KW-0675">Receptor</keyword>
<evidence type="ECO:0000256" key="2">
    <source>
        <dbReference type="ARBA" id="ARBA00009810"/>
    </source>
</evidence>
<dbReference type="PANTHER" id="PTHR30069:SF8">
    <property type="entry name" value="TONB-DEPENDENT SIDEROPHORE RECEPTOR PROTEIN"/>
    <property type="match status" value="1"/>
</dbReference>
<feature type="domain" description="TonB-dependent receptor plug" evidence="20">
    <location>
        <begin position="60"/>
        <end position="174"/>
    </location>
</feature>
<evidence type="ECO:0000256" key="18">
    <source>
        <dbReference type="SAM" id="SignalP"/>
    </source>
</evidence>
<feature type="short sequence motif" description="TonB C-terminal box" evidence="15">
    <location>
        <begin position="728"/>
        <end position="745"/>
    </location>
</feature>
<evidence type="ECO:0000256" key="14">
    <source>
        <dbReference type="PROSITE-ProRule" id="PRU01360"/>
    </source>
</evidence>
<dbReference type="InterPro" id="IPR037066">
    <property type="entry name" value="Plug_dom_sf"/>
</dbReference>
<evidence type="ECO:0000256" key="10">
    <source>
        <dbReference type="ARBA" id="ARBA00023077"/>
    </source>
</evidence>
<keyword evidence="10 16" id="KW-0798">TonB box</keyword>
<dbReference type="GO" id="GO:0044718">
    <property type="term" value="P:siderophore transmembrane transport"/>
    <property type="evidence" value="ECO:0007669"/>
    <property type="project" value="TreeGrafter"/>
</dbReference>
<dbReference type="InterPro" id="IPR039426">
    <property type="entry name" value="TonB-dep_rcpt-like"/>
</dbReference>
<dbReference type="PROSITE" id="PS52016">
    <property type="entry name" value="TONB_DEPENDENT_REC_3"/>
    <property type="match status" value="1"/>
</dbReference>
<evidence type="ECO:0000256" key="5">
    <source>
        <dbReference type="ARBA" id="ARBA00022496"/>
    </source>
</evidence>
<dbReference type="RefSeq" id="WP_246034652.1">
    <property type="nucleotide sequence ID" value="NZ_SNVV01000004.1"/>
</dbReference>
<evidence type="ECO:0000313" key="22">
    <source>
        <dbReference type="Proteomes" id="UP000295129"/>
    </source>
</evidence>
<keyword evidence="11 14" id="KW-0472">Membrane</keyword>
<dbReference type="Pfam" id="PF00593">
    <property type="entry name" value="TonB_dep_Rec_b-barrel"/>
    <property type="match status" value="1"/>
</dbReference>
<evidence type="ECO:0000256" key="12">
    <source>
        <dbReference type="ARBA" id="ARBA00023170"/>
    </source>
</evidence>
<dbReference type="InterPro" id="IPR000531">
    <property type="entry name" value="Beta-barrel_TonB"/>
</dbReference>
<evidence type="ECO:0000256" key="13">
    <source>
        <dbReference type="ARBA" id="ARBA00023237"/>
    </source>
</evidence>
<dbReference type="NCBIfam" id="TIGR01783">
    <property type="entry name" value="TonB-siderophor"/>
    <property type="match status" value="1"/>
</dbReference>
<evidence type="ECO:0000256" key="7">
    <source>
        <dbReference type="ARBA" id="ARBA00022729"/>
    </source>
</evidence>
<dbReference type="AlphaFoldDB" id="A0A4R6E8N5"/>
<evidence type="ECO:0000259" key="20">
    <source>
        <dbReference type="Pfam" id="PF07715"/>
    </source>
</evidence>
<dbReference type="Pfam" id="PF07715">
    <property type="entry name" value="Plug"/>
    <property type="match status" value="1"/>
</dbReference>
<keyword evidence="3 14" id="KW-0813">Transport</keyword>
<dbReference type="PANTHER" id="PTHR30069">
    <property type="entry name" value="TONB-DEPENDENT OUTER MEMBRANE RECEPTOR"/>
    <property type="match status" value="1"/>
</dbReference>
<organism evidence="21 22">
    <name type="scientific">Azoarcus indigens</name>
    <dbReference type="NCBI Taxonomy" id="29545"/>
    <lineage>
        <taxon>Bacteria</taxon>
        <taxon>Pseudomonadati</taxon>
        <taxon>Pseudomonadota</taxon>
        <taxon>Betaproteobacteria</taxon>
        <taxon>Rhodocyclales</taxon>
        <taxon>Zoogloeaceae</taxon>
        <taxon>Azoarcus</taxon>
    </lineage>
</organism>
<dbReference type="GO" id="GO:0038023">
    <property type="term" value="F:signaling receptor activity"/>
    <property type="evidence" value="ECO:0007669"/>
    <property type="project" value="InterPro"/>
</dbReference>
<keyword evidence="6 14" id="KW-0812">Transmembrane</keyword>
<gene>
    <name evidence="21" type="ORF">C7389_10421</name>
</gene>
<evidence type="ECO:0000256" key="16">
    <source>
        <dbReference type="RuleBase" id="RU003357"/>
    </source>
</evidence>
<evidence type="ECO:0000256" key="1">
    <source>
        <dbReference type="ARBA" id="ARBA00004571"/>
    </source>
</evidence>
<dbReference type="EMBL" id="SNVV01000004">
    <property type="protein sequence ID" value="TDN53669.1"/>
    <property type="molecule type" value="Genomic_DNA"/>
</dbReference>
<keyword evidence="8" id="KW-0408">Iron</keyword>
<evidence type="ECO:0000259" key="19">
    <source>
        <dbReference type="Pfam" id="PF00593"/>
    </source>
</evidence>
<dbReference type="Gene3D" id="2.40.170.20">
    <property type="entry name" value="TonB-dependent receptor, beta-barrel domain"/>
    <property type="match status" value="1"/>
</dbReference>
<name>A0A4R6E8N5_9RHOO</name>
<dbReference type="CDD" id="cd01347">
    <property type="entry name" value="ligand_gated_channel"/>
    <property type="match status" value="1"/>
</dbReference>
<comment type="similarity">
    <text evidence="2 14 16">Belongs to the TonB-dependent receptor family.</text>
</comment>
<evidence type="ECO:0000313" key="21">
    <source>
        <dbReference type="EMBL" id="TDN53669.1"/>
    </source>
</evidence>
<evidence type="ECO:0000256" key="9">
    <source>
        <dbReference type="ARBA" id="ARBA00023065"/>
    </source>
</evidence>
<evidence type="ECO:0000256" key="8">
    <source>
        <dbReference type="ARBA" id="ARBA00023004"/>
    </source>
</evidence>
<evidence type="ECO:0000256" key="11">
    <source>
        <dbReference type="ARBA" id="ARBA00023136"/>
    </source>
</evidence>
<dbReference type="NCBIfam" id="NF010048">
    <property type="entry name" value="PRK13524.1"/>
    <property type="match status" value="1"/>
</dbReference>
<dbReference type="InterPro" id="IPR010105">
    <property type="entry name" value="TonB_sidphr_rcpt"/>
</dbReference>
<proteinExistence type="inferred from homology"/>
<comment type="subcellular location">
    <subcellularLocation>
        <location evidence="1 14">Cell outer membrane</location>
        <topology evidence="1 14">Multi-pass membrane protein</topology>
    </subcellularLocation>
</comment>
<dbReference type="PROSITE" id="PS01156">
    <property type="entry name" value="TONB_DEPENDENT_REC_2"/>
    <property type="match status" value="1"/>
</dbReference>
<feature type="region of interest" description="Disordered" evidence="17">
    <location>
        <begin position="86"/>
        <end position="107"/>
    </location>
</feature>
<feature type="domain" description="TonB-dependent receptor-like beta-barrel" evidence="19">
    <location>
        <begin position="273"/>
        <end position="711"/>
    </location>
</feature>
<dbReference type="NCBIfam" id="NF010051">
    <property type="entry name" value="PRK13528.1"/>
    <property type="match status" value="1"/>
</dbReference>
<sequence length="745" mass="80348">MSVASPFRLTPVALALSLAFVSLSPARAQQGSDAAQGADTTLAEVQVLGTAEETLKQAPGVSVITAEDIEKRPPANDLSDIIRRMPGVNLTGNSSTGARGNNRQIDLRGMGPENTLILIDGKPVTSRNSVRYSRNGERDTRGDSNWVPAEEVASIEVIRGPAAARYGSGAAGGVVNIITKGIPEELRGSVTLYTNQPEDSDEGDTRRVNFSASGPINEQFGFRVYGNYNKTDSDEPDINVADTAAGASTAAGREGVINKDIKAMLRWKPVESQTLDFEYGYSRQGNIYAGDTNLGSSATDEGTATGTNPASFLGKETNTMTRRTYSVSHKGDWSFGKSSAYFQYENTKNRRLGEGAAGGGEGNINSAEQFTSELDGYTLNGQVDIPFKLGVNQVLTAGVEWNRQELDDPRSVQNGVAGGITWPGVVPAAQRTTDIDATITSFFVEDNIELTSDLIITPGVRLDHHSEFGNNWSPALNASYMITPEVTLKGGIARAFKAPNLYQMNPNYLYSTMGNGCPVGFSNPCYVLGNEDLDPEISVNKEIGINYTHNGWNVGLTYFHNKYDNKITSGMTNLNTSGALTGSVLQWENATNAVIAGYEGNLLVPLSPTLNWSTNFTYMQRNKDQDGQPLSIIPKYTVNTTLDWQPTDALSFVVTGTFYGEQKPRTRAASTGAAVTDPEALETREAYNLWGVSAGYTFSKMWKGRVGVSNLFDKRLYREGNGSSAGANTYNEPGRAYYATLTASF</sequence>
<evidence type="ECO:0000256" key="17">
    <source>
        <dbReference type="SAM" id="MobiDB-lite"/>
    </source>
</evidence>
<keyword evidence="5" id="KW-0410">Iron transport</keyword>
<accession>A0A4R6E8N5</accession>
<dbReference type="Proteomes" id="UP000295129">
    <property type="component" value="Unassembled WGS sequence"/>
</dbReference>
<feature type="signal peptide" evidence="18">
    <location>
        <begin position="1"/>
        <end position="28"/>
    </location>
</feature>
<feature type="chain" id="PRO_5020746890" evidence="18">
    <location>
        <begin position="29"/>
        <end position="745"/>
    </location>
</feature>
<dbReference type="InterPro" id="IPR058134">
    <property type="entry name" value="PirA/FepA/PfeA"/>
</dbReference>
<keyword evidence="22" id="KW-1185">Reference proteome</keyword>
<dbReference type="SUPFAM" id="SSF56935">
    <property type="entry name" value="Porins"/>
    <property type="match status" value="1"/>
</dbReference>
<evidence type="ECO:0000256" key="6">
    <source>
        <dbReference type="ARBA" id="ARBA00022692"/>
    </source>
</evidence>
<keyword evidence="7 18" id="KW-0732">Signal</keyword>
<keyword evidence="13 14" id="KW-0998">Cell outer membrane</keyword>
<feature type="compositionally biased region" description="Polar residues" evidence="17">
    <location>
        <begin position="90"/>
        <end position="104"/>
    </location>
</feature>
<evidence type="ECO:0000256" key="15">
    <source>
        <dbReference type="PROSITE-ProRule" id="PRU10144"/>
    </source>
</evidence>
<dbReference type="Gene3D" id="2.170.130.10">
    <property type="entry name" value="TonB-dependent receptor, plug domain"/>
    <property type="match status" value="1"/>
</dbReference>
<keyword evidence="4 14" id="KW-1134">Transmembrane beta strand</keyword>
<protein>
    <submittedName>
        <fullName evidence="21">Ferric enterobactin receptor</fullName>
    </submittedName>
</protein>